<dbReference type="AlphaFoldDB" id="E0UFR0"/>
<dbReference type="eggNOG" id="ENOG5032DQ4">
    <property type="taxonomic scope" value="Bacteria"/>
</dbReference>
<dbReference type="HOGENOM" id="CLU_3097975_0_0_3"/>
<keyword evidence="2" id="KW-1185">Reference proteome</keyword>
<dbReference type="RefSeq" id="WP_013321278.1">
    <property type="nucleotide sequence ID" value="NC_014501.1"/>
</dbReference>
<gene>
    <name evidence="1" type="ordered locus">Cyan7822_1164</name>
</gene>
<evidence type="ECO:0000313" key="1">
    <source>
        <dbReference type="EMBL" id="ADN13171.1"/>
    </source>
</evidence>
<protein>
    <submittedName>
        <fullName evidence="1">Uncharacterized protein</fullName>
    </submittedName>
</protein>
<name>E0UFR0_GLOV7</name>
<proteinExistence type="predicted"/>
<sequence>MKPNSLITDSKQSRLQQKSLNTLNPQAKEFNFELWATLVRAQMREVLRHTV</sequence>
<dbReference type="EMBL" id="CP002198">
    <property type="protein sequence ID" value="ADN13171.1"/>
    <property type="molecule type" value="Genomic_DNA"/>
</dbReference>
<dbReference type="KEGG" id="cyj:Cyan7822_1164"/>
<organism evidence="1 2">
    <name type="scientific">Gloeothece verrucosa (strain PCC 7822)</name>
    <name type="common">Cyanothece sp. (strain PCC 7822)</name>
    <dbReference type="NCBI Taxonomy" id="497965"/>
    <lineage>
        <taxon>Bacteria</taxon>
        <taxon>Bacillati</taxon>
        <taxon>Cyanobacteriota</taxon>
        <taxon>Cyanophyceae</taxon>
        <taxon>Oscillatoriophycideae</taxon>
        <taxon>Chroococcales</taxon>
        <taxon>Aphanothecaceae</taxon>
        <taxon>Gloeothece</taxon>
        <taxon>Gloeothece verrucosa</taxon>
    </lineage>
</organism>
<dbReference type="Proteomes" id="UP000008206">
    <property type="component" value="Chromosome"/>
</dbReference>
<evidence type="ECO:0000313" key="2">
    <source>
        <dbReference type="Proteomes" id="UP000008206"/>
    </source>
</evidence>
<reference evidence="2" key="1">
    <citation type="journal article" date="2011" name="MBio">
        <title>Novel metabolic attributes of the genus Cyanothece, comprising a group of unicellular nitrogen-fixing Cyanobacteria.</title>
        <authorList>
            <person name="Bandyopadhyay A."/>
            <person name="Elvitigala T."/>
            <person name="Welsh E."/>
            <person name="Stockel J."/>
            <person name="Liberton M."/>
            <person name="Min H."/>
            <person name="Sherman L.A."/>
            <person name="Pakrasi H.B."/>
        </authorList>
    </citation>
    <scope>NUCLEOTIDE SEQUENCE [LARGE SCALE GENOMIC DNA]</scope>
    <source>
        <strain evidence="2">PCC 7822</strain>
    </source>
</reference>
<accession>E0UFR0</accession>